<dbReference type="PROSITE" id="PS50885">
    <property type="entry name" value="HAMP"/>
    <property type="match status" value="1"/>
</dbReference>
<feature type="transmembrane region" description="Helical" evidence="10">
    <location>
        <begin position="198"/>
        <end position="222"/>
    </location>
</feature>
<keyword evidence="5 10" id="KW-0472">Membrane</keyword>
<feature type="domain" description="Methyl-accepting transducer" evidence="11">
    <location>
        <begin position="295"/>
        <end position="531"/>
    </location>
</feature>
<evidence type="ECO:0000256" key="10">
    <source>
        <dbReference type="SAM" id="Phobius"/>
    </source>
</evidence>
<dbReference type="Pfam" id="PF00672">
    <property type="entry name" value="HAMP"/>
    <property type="match status" value="1"/>
</dbReference>
<dbReference type="Gene3D" id="1.10.287.950">
    <property type="entry name" value="Methyl-accepting chemotaxis protein"/>
    <property type="match status" value="1"/>
</dbReference>
<dbReference type="Gene3D" id="3.30.450.20">
    <property type="entry name" value="PAS domain"/>
    <property type="match status" value="1"/>
</dbReference>
<comment type="subcellular location">
    <subcellularLocation>
        <location evidence="1">Cell membrane</location>
        <topology evidence="1">Multi-pass membrane protein</topology>
    </subcellularLocation>
</comment>
<keyword evidence="9" id="KW-0175">Coiled coil</keyword>
<accession>A0A841TGX6</accession>
<feature type="coiled-coil region" evidence="9">
    <location>
        <begin position="538"/>
        <end position="575"/>
    </location>
</feature>
<dbReference type="Gene3D" id="6.10.340.10">
    <property type="match status" value="1"/>
</dbReference>
<proteinExistence type="inferred from homology"/>
<keyword evidence="3 10" id="KW-0812">Transmembrane</keyword>
<dbReference type="Proteomes" id="UP000574133">
    <property type="component" value="Unassembled WGS sequence"/>
</dbReference>
<feature type="transmembrane region" description="Helical" evidence="10">
    <location>
        <begin position="12"/>
        <end position="33"/>
    </location>
</feature>
<dbReference type="CDD" id="cd06225">
    <property type="entry name" value="HAMP"/>
    <property type="match status" value="1"/>
</dbReference>
<dbReference type="GO" id="GO:0006935">
    <property type="term" value="P:chemotaxis"/>
    <property type="evidence" value="ECO:0007669"/>
    <property type="project" value="InterPro"/>
</dbReference>
<comment type="similarity">
    <text evidence="7">Belongs to the methyl-accepting chemotaxis (MCP) protein family.</text>
</comment>
<dbReference type="Pfam" id="PF00015">
    <property type="entry name" value="MCPsignal"/>
    <property type="match status" value="1"/>
</dbReference>
<evidence type="ECO:0000256" key="9">
    <source>
        <dbReference type="SAM" id="Coils"/>
    </source>
</evidence>
<dbReference type="GO" id="GO:0007165">
    <property type="term" value="P:signal transduction"/>
    <property type="evidence" value="ECO:0007669"/>
    <property type="project" value="UniProtKB-KW"/>
</dbReference>
<evidence type="ECO:0000256" key="2">
    <source>
        <dbReference type="ARBA" id="ARBA00022475"/>
    </source>
</evidence>
<dbReference type="RefSeq" id="WP_185179772.1">
    <property type="nucleotide sequence ID" value="NZ_CBCSEP010000010.1"/>
</dbReference>
<dbReference type="SMART" id="SM00283">
    <property type="entry name" value="MA"/>
    <property type="match status" value="1"/>
</dbReference>
<dbReference type="InterPro" id="IPR004089">
    <property type="entry name" value="MCPsignal_dom"/>
</dbReference>
<protein>
    <submittedName>
        <fullName evidence="13">Cache domain-containing protein</fullName>
    </submittedName>
</protein>
<feature type="domain" description="HAMP" evidence="12">
    <location>
        <begin position="223"/>
        <end position="276"/>
    </location>
</feature>
<evidence type="ECO:0000256" key="5">
    <source>
        <dbReference type="ARBA" id="ARBA00023136"/>
    </source>
</evidence>
<evidence type="ECO:0000256" key="6">
    <source>
        <dbReference type="ARBA" id="ARBA00023224"/>
    </source>
</evidence>
<sequence length="581" mass="62200">MKIFAIKSIRIKFLMISFALLVVPSLIIGIVGFEISKHELEIAGKNQLQMSVKFAIGLINELDQDVDEGQLSLEEAQERFREEILGPKGADNKRPIRETYMIGDSGYLYAVDKQGMSIMNPSNEGADMFAITTVDGVQLGKKIVELGGNGGGFFSYVWDNPISGQAEEKLAYVEADPQWGWIIGSGAYVSEFNQGANLVLHILLYTLGAAILIGFFAVWLFIRSIANPIVQVAQQVEKVAGGDLAMPPLAVKSEDEIGRLARDFNGMTSSMQALIQRIAASSAKVTQSSGDLTETAQQTSIATEQIALFSQEVADGAEAQMEKSSAVAAAVDEIASGMEQVAHSILAVADASVRTNQETARGNEVVARTIDQMNILNDTVEAAASVIGSLNNKSNEIDQIVSLISEIADQTKLLALNAAIEAARAGDSGRGFAVVADEVRKLATQSAQSTEEIRRLLQDIKLDARLAVQSIEAGTCAVRDGVDQVRQTGESFRSISGMIEEVSAQSQEVSAIVEEVSASSQNMAAMIQSVARISGQSAENAQQMAASTEEQLASMEEINASAKSLTAMAEELTEMIGRYKV</sequence>
<dbReference type="PROSITE" id="PS50111">
    <property type="entry name" value="CHEMOTAXIS_TRANSDUC_2"/>
    <property type="match status" value="1"/>
</dbReference>
<gene>
    <name evidence="13" type="ORF">H4Q31_14545</name>
</gene>
<dbReference type="PRINTS" id="PR00260">
    <property type="entry name" value="CHEMTRNSDUCR"/>
</dbReference>
<reference evidence="13 14" key="1">
    <citation type="submission" date="2020-08" db="EMBL/GenBank/DDBJ databases">
        <title>Cohnella phylogeny.</title>
        <authorList>
            <person name="Dunlap C."/>
        </authorList>
    </citation>
    <scope>NUCLEOTIDE SEQUENCE [LARGE SCALE GENOMIC DNA]</scope>
    <source>
        <strain evidence="13 14">DSM 103658</strain>
    </source>
</reference>
<organism evidence="13 14">
    <name type="scientific">Cohnella lubricantis</name>
    <dbReference type="NCBI Taxonomy" id="2163172"/>
    <lineage>
        <taxon>Bacteria</taxon>
        <taxon>Bacillati</taxon>
        <taxon>Bacillota</taxon>
        <taxon>Bacilli</taxon>
        <taxon>Bacillales</taxon>
        <taxon>Paenibacillaceae</taxon>
        <taxon>Cohnella</taxon>
    </lineage>
</organism>
<evidence type="ECO:0000256" key="7">
    <source>
        <dbReference type="ARBA" id="ARBA00029447"/>
    </source>
</evidence>
<keyword evidence="6 8" id="KW-0807">Transducer</keyword>
<dbReference type="SUPFAM" id="SSF58104">
    <property type="entry name" value="Methyl-accepting chemotaxis protein (MCP) signaling domain"/>
    <property type="match status" value="1"/>
</dbReference>
<evidence type="ECO:0000313" key="14">
    <source>
        <dbReference type="Proteomes" id="UP000574133"/>
    </source>
</evidence>
<evidence type="ECO:0000259" key="11">
    <source>
        <dbReference type="PROSITE" id="PS50111"/>
    </source>
</evidence>
<dbReference type="AlphaFoldDB" id="A0A841TGX6"/>
<dbReference type="GO" id="GO:0004888">
    <property type="term" value="F:transmembrane signaling receptor activity"/>
    <property type="evidence" value="ECO:0007669"/>
    <property type="project" value="InterPro"/>
</dbReference>
<dbReference type="SMART" id="SM01049">
    <property type="entry name" value="Cache_2"/>
    <property type="match status" value="1"/>
</dbReference>
<keyword evidence="2" id="KW-1003">Cell membrane</keyword>
<evidence type="ECO:0000256" key="8">
    <source>
        <dbReference type="PROSITE-ProRule" id="PRU00284"/>
    </source>
</evidence>
<evidence type="ECO:0000313" key="13">
    <source>
        <dbReference type="EMBL" id="MBB6678508.1"/>
    </source>
</evidence>
<dbReference type="InterPro" id="IPR003660">
    <property type="entry name" value="HAMP_dom"/>
</dbReference>
<evidence type="ECO:0000256" key="3">
    <source>
        <dbReference type="ARBA" id="ARBA00022692"/>
    </source>
</evidence>
<dbReference type="Pfam" id="PF17200">
    <property type="entry name" value="sCache_2"/>
    <property type="match status" value="1"/>
</dbReference>
<evidence type="ECO:0000259" key="12">
    <source>
        <dbReference type="PROSITE" id="PS50885"/>
    </source>
</evidence>
<evidence type="ECO:0000256" key="1">
    <source>
        <dbReference type="ARBA" id="ARBA00004651"/>
    </source>
</evidence>
<dbReference type="CDD" id="cd11386">
    <property type="entry name" value="MCP_signal"/>
    <property type="match status" value="1"/>
</dbReference>
<name>A0A841TGX6_9BACL</name>
<dbReference type="PANTHER" id="PTHR32089:SF112">
    <property type="entry name" value="LYSOZYME-LIKE PROTEIN-RELATED"/>
    <property type="match status" value="1"/>
</dbReference>
<dbReference type="InterPro" id="IPR033480">
    <property type="entry name" value="sCache_2"/>
</dbReference>
<dbReference type="PANTHER" id="PTHR32089">
    <property type="entry name" value="METHYL-ACCEPTING CHEMOTAXIS PROTEIN MCPB"/>
    <property type="match status" value="1"/>
</dbReference>
<dbReference type="SMART" id="SM00304">
    <property type="entry name" value="HAMP"/>
    <property type="match status" value="1"/>
</dbReference>
<dbReference type="InterPro" id="IPR004090">
    <property type="entry name" value="Chemotax_Me-accpt_rcpt"/>
</dbReference>
<keyword evidence="4 10" id="KW-1133">Transmembrane helix</keyword>
<keyword evidence="14" id="KW-1185">Reference proteome</keyword>
<comment type="caution">
    <text evidence="13">The sequence shown here is derived from an EMBL/GenBank/DDBJ whole genome shotgun (WGS) entry which is preliminary data.</text>
</comment>
<dbReference type="GO" id="GO:0005886">
    <property type="term" value="C:plasma membrane"/>
    <property type="evidence" value="ECO:0007669"/>
    <property type="project" value="UniProtKB-SubCell"/>
</dbReference>
<evidence type="ECO:0000256" key="4">
    <source>
        <dbReference type="ARBA" id="ARBA00022989"/>
    </source>
</evidence>
<dbReference type="EMBL" id="JACJVN010000056">
    <property type="protein sequence ID" value="MBB6678508.1"/>
    <property type="molecule type" value="Genomic_DNA"/>
</dbReference>